<dbReference type="InterPro" id="IPR002110">
    <property type="entry name" value="Ankyrin_rpt"/>
</dbReference>
<keyword evidence="8" id="KW-0333">Golgi apparatus</keyword>
<dbReference type="SMART" id="SM00248">
    <property type="entry name" value="ANK"/>
    <property type="match status" value="5"/>
</dbReference>
<evidence type="ECO:0000256" key="12">
    <source>
        <dbReference type="ARBA" id="ARBA00048048"/>
    </source>
</evidence>
<evidence type="ECO:0000256" key="1">
    <source>
        <dbReference type="ARBA" id="ARBA00004127"/>
    </source>
</evidence>
<keyword evidence="17" id="KW-1185">Reference proteome</keyword>
<evidence type="ECO:0000259" key="15">
    <source>
        <dbReference type="Pfam" id="PF01529"/>
    </source>
</evidence>
<dbReference type="GO" id="GO:0000139">
    <property type="term" value="C:Golgi membrane"/>
    <property type="evidence" value="ECO:0007669"/>
    <property type="project" value="UniProtKB-SubCell"/>
</dbReference>
<keyword evidence="4 14" id="KW-0808">Transferase</keyword>
<dbReference type="Gene3D" id="1.25.40.20">
    <property type="entry name" value="Ankyrin repeat-containing domain"/>
    <property type="match status" value="2"/>
</dbReference>
<feature type="repeat" description="ANK" evidence="13">
    <location>
        <begin position="75"/>
        <end position="107"/>
    </location>
</feature>
<dbReference type="PANTHER" id="PTHR24161:SF17">
    <property type="entry name" value="PALMITOYLTRANSFERASE"/>
    <property type="match status" value="1"/>
</dbReference>
<dbReference type="PROSITE" id="PS50088">
    <property type="entry name" value="ANK_REPEAT"/>
    <property type="match status" value="5"/>
</dbReference>
<dbReference type="Proteomes" id="UP000001876">
    <property type="component" value="Unassembled WGS sequence"/>
</dbReference>
<evidence type="ECO:0000256" key="4">
    <source>
        <dbReference type="ARBA" id="ARBA00022679"/>
    </source>
</evidence>
<keyword evidence="14" id="KW-0012">Acyltransferase</keyword>
<dbReference type="GO" id="GO:0019706">
    <property type="term" value="F:protein-cysteine S-palmitoyltransferase activity"/>
    <property type="evidence" value="ECO:0007669"/>
    <property type="project" value="UniProtKB-EC"/>
</dbReference>
<feature type="repeat" description="ANK" evidence="13">
    <location>
        <begin position="185"/>
        <end position="209"/>
    </location>
</feature>
<feature type="transmembrane region" description="Helical" evidence="14">
    <location>
        <begin position="413"/>
        <end position="435"/>
    </location>
</feature>
<evidence type="ECO:0000313" key="17">
    <source>
        <dbReference type="Proteomes" id="UP000001876"/>
    </source>
</evidence>
<protein>
    <recommendedName>
        <fullName evidence="14">S-acyltransferase</fullName>
        <ecNumber evidence="14">2.3.1.225</ecNumber>
    </recommendedName>
    <alternativeName>
        <fullName evidence="14">Palmitoyltransferase</fullName>
    </alternativeName>
</protein>
<sequence>MAALPDGTVVDDVWKACAYGDMAKLRQYVAEDPTLVNAPDKTGFVPLQWAALNNRVAAAAFLIEKGAAVNATDGESQTAMHWACVRGSLPTAECLLRNGARLDILDSRGYTPTHVAAQYGHTGMIYHFKTRWDADVDAADGDGRTPLHWAAYKGAFSFTLVPIRFPDAVKLLLFCEADVMKQDSEGCTPLHWAAIRGKAEAAHTLAQAGGVAVLSATDADGNTPPQLATDKGHAGLGGFLAKTRSRLTNKKGKFWREKGMAVACFALIVGLVLTFATRVMLAPGLPPLTGAPYFWSLCVIALASYGLYVMYKVSYCDPGFVKIGHVPAGMMRELDASGGWREDGSRAELTPETRRLHHPELKAGNWSALCTTCKIVKPWGVKHCSTTNRCVYRFDHYCPWMGNVIGKKNHRDFLIFLCLENAAMAISFCVALGRLNAVGPPMAWWTHAWIVIFLIWDACVLLPVLGLAAAQTHQAMENITTNELANAHRYAYLRDEHGKFRNPFDRGSKLKNLAGFCAQRNDEEKTQARWAMNKSEMEGLIGGGGRGGGDSMV</sequence>
<dbReference type="InterPro" id="IPR001594">
    <property type="entry name" value="Palmitoyltrfase_DHHC"/>
</dbReference>
<evidence type="ECO:0000256" key="9">
    <source>
        <dbReference type="ARBA" id="ARBA00023043"/>
    </source>
</evidence>
<evidence type="ECO:0000256" key="13">
    <source>
        <dbReference type="PROSITE-ProRule" id="PRU00023"/>
    </source>
</evidence>
<feature type="repeat" description="ANK" evidence="13">
    <location>
        <begin position="42"/>
        <end position="74"/>
    </location>
</feature>
<evidence type="ECO:0000256" key="3">
    <source>
        <dbReference type="ARBA" id="ARBA00008574"/>
    </source>
</evidence>
<dbReference type="STRING" id="564608.C1MGN9"/>
<keyword evidence="5 14" id="KW-0812">Transmembrane</keyword>
<evidence type="ECO:0000256" key="11">
    <source>
        <dbReference type="ARBA" id="ARBA00023288"/>
    </source>
</evidence>
<dbReference type="FunFam" id="1.25.40.20:FF:000300">
    <property type="entry name" value="S-acyltransferase"/>
    <property type="match status" value="1"/>
</dbReference>
<organism evidence="17">
    <name type="scientific">Micromonas pusilla (strain CCMP1545)</name>
    <name type="common">Picoplanktonic green alga</name>
    <dbReference type="NCBI Taxonomy" id="564608"/>
    <lineage>
        <taxon>Eukaryota</taxon>
        <taxon>Viridiplantae</taxon>
        <taxon>Chlorophyta</taxon>
        <taxon>Mamiellophyceae</taxon>
        <taxon>Mamiellales</taxon>
        <taxon>Mamiellaceae</taxon>
        <taxon>Micromonas</taxon>
    </lineage>
</organism>
<dbReference type="GeneID" id="9680610"/>
<feature type="repeat" description="ANK" evidence="13">
    <location>
        <begin position="108"/>
        <end position="141"/>
    </location>
</feature>
<accession>C1MGN9</accession>
<dbReference type="PROSITE" id="PS50297">
    <property type="entry name" value="ANK_REP_REGION"/>
    <property type="match status" value="3"/>
</dbReference>
<dbReference type="Pfam" id="PF12796">
    <property type="entry name" value="Ank_2"/>
    <property type="match status" value="2"/>
</dbReference>
<evidence type="ECO:0000256" key="14">
    <source>
        <dbReference type="RuleBase" id="RU079119"/>
    </source>
</evidence>
<feature type="transmembrane region" description="Helical" evidence="14">
    <location>
        <begin position="447"/>
        <end position="470"/>
    </location>
</feature>
<keyword evidence="7 14" id="KW-1133">Transmembrane helix</keyword>
<comment type="similarity">
    <text evidence="3 14">Belongs to the DHHC palmitoyltransferase family.</text>
</comment>
<dbReference type="OrthoDB" id="331948at2759"/>
<reference evidence="16 17" key="1">
    <citation type="journal article" date="2009" name="Science">
        <title>Green evolution and dynamic adaptations revealed by genomes of the marine picoeukaryotes Micromonas.</title>
        <authorList>
            <person name="Worden A.Z."/>
            <person name="Lee J.H."/>
            <person name="Mock T."/>
            <person name="Rouze P."/>
            <person name="Simmons M.P."/>
            <person name="Aerts A.L."/>
            <person name="Allen A.E."/>
            <person name="Cuvelier M.L."/>
            <person name="Derelle E."/>
            <person name="Everett M.V."/>
            <person name="Foulon E."/>
            <person name="Grimwood J."/>
            <person name="Gundlach H."/>
            <person name="Henrissat B."/>
            <person name="Napoli C."/>
            <person name="McDonald S.M."/>
            <person name="Parker M.S."/>
            <person name="Rombauts S."/>
            <person name="Salamov A."/>
            <person name="Von Dassow P."/>
            <person name="Badger J.H."/>
            <person name="Coutinho P.M."/>
            <person name="Demir E."/>
            <person name="Dubchak I."/>
            <person name="Gentemann C."/>
            <person name="Eikrem W."/>
            <person name="Gready J.E."/>
            <person name="John U."/>
            <person name="Lanier W."/>
            <person name="Lindquist E.A."/>
            <person name="Lucas S."/>
            <person name="Mayer K.F."/>
            <person name="Moreau H."/>
            <person name="Not F."/>
            <person name="Otillar R."/>
            <person name="Panaud O."/>
            <person name="Pangilinan J."/>
            <person name="Paulsen I."/>
            <person name="Piegu B."/>
            <person name="Poliakov A."/>
            <person name="Robbens S."/>
            <person name="Schmutz J."/>
            <person name="Toulza E."/>
            <person name="Wyss T."/>
            <person name="Zelensky A."/>
            <person name="Zhou K."/>
            <person name="Armbrust E.V."/>
            <person name="Bhattacharya D."/>
            <person name="Goodenough U.W."/>
            <person name="Van de Peer Y."/>
            <person name="Grigoriev I.V."/>
        </authorList>
    </citation>
    <scope>NUCLEOTIDE SEQUENCE [LARGE SCALE GENOMIC DNA]</scope>
    <source>
        <strain evidence="16 17">CCMP1545</strain>
    </source>
</reference>
<keyword evidence="10 14" id="KW-0472">Membrane</keyword>
<gene>
    <name evidence="16" type="ORF">MICPUCDRAFT_49883</name>
</gene>
<dbReference type="KEGG" id="mpp:MICPUCDRAFT_49883"/>
<comment type="domain">
    <text evidence="14">The DHHC domain is required for palmitoyltransferase activity.</text>
</comment>
<evidence type="ECO:0000256" key="2">
    <source>
        <dbReference type="ARBA" id="ARBA00004394"/>
    </source>
</evidence>
<dbReference type="PROSITE" id="PS50216">
    <property type="entry name" value="DHHC"/>
    <property type="match status" value="1"/>
</dbReference>
<dbReference type="SUPFAM" id="SSF48403">
    <property type="entry name" value="Ankyrin repeat"/>
    <property type="match status" value="1"/>
</dbReference>
<evidence type="ECO:0000256" key="5">
    <source>
        <dbReference type="ARBA" id="ARBA00022692"/>
    </source>
</evidence>
<evidence type="ECO:0000256" key="7">
    <source>
        <dbReference type="ARBA" id="ARBA00022989"/>
    </source>
</evidence>
<evidence type="ECO:0000256" key="6">
    <source>
        <dbReference type="ARBA" id="ARBA00022737"/>
    </source>
</evidence>
<feature type="transmembrane region" description="Helical" evidence="14">
    <location>
        <begin position="293"/>
        <end position="311"/>
    </location>
</feature>
<keyword evidence="9 13" id="KW-0040">ANK repeat</keyword>
<dbReference type="EC" id="2.3.1.225" evidence="14"/>
<dbReference type="AlphaFoldDB" id="C1MGN9"/>
<dbReference type="PANTHER" id="PTHR24161">
    <property type="entry name" value="ANK_REP_REGION DOMAIN-CONTAINING PROTEIN-RELATED"/>
    <property type="match status" value="1"/>
</dbReference>
<dbReference type="RefSeq" id="XP_003055353.1">
    <property type="nucleotide sequence ID" value="XM_003055307.1"/>
</dbReference>
<dbReference type="Pfam" id="PF00023">
    <property type="entry name" value="Ank"/>
    <property type="match status" value="1"/>
</dbReference>
<keyword evidence="11" id="KW-0449">Lipoprotein</keyword>
<comment type="subcellular location">
    <subcellularLocation>
        <location evidence="1">Endomembrane system</location>
        <topology evidence="1">Multi-pass membrane protein</topology>
    </subcellularLocation>
    <subcellularLocation>
        <location evidence="2">Golgi apparatus membrane</location>
    </subcellularLocation>
</comment>
<dbReference type="OMA" id="RECQSHS"/>
<dbReference type="Pfam" id="PF01529">
    <property type="entry name" value="DHHC"/>
    <property type="match status" value="1"/>
</dbReference>
<proteinExistence type="inferred from homology"/>
<dbReference type="InterPro" id="IPR036770">
    <property type="entry name" value="Ankyrin_rpt-contain_sf"/>
</dbReference>
<comment type="catalytic activity">
    <reaction evidence="12 14">
        <text>L-cysteinyl-[protein] + hexadecanoyl-CoA = S-hexadecanoyl-L-cysteinyl-[protein] + CoA</text>
        <dbReference type="Rhea" id="RHEA:36683"/>
        <dbReference type="Rhea" id="RHEA-COMP:10131"/>
        <dbReference type="Rhea" id="RHEA-COMP:11032"/>
        <dbReference type="ChEBI" id="CHEBI:29950"/>
        <dbReference type="ChEBI" id="CHEBI:57287"/>
        <dbReference type="ChEBI" id="CHEBI:57379"/>
        <dbReference type="ChEBI" id="CHEBI:74151"/>
        <dbReference type="EC" id="2.3.1.225"/>
    </reaction>
</comment>
<evidence type="ECO:0000256" key="8">
    <source>
        <dbReference type="ARBA" id="ARBA00023034"/>
    </source>
</evidence>
<dbReference type="eggNOG" id="KOG0509">
    <property type="taxonomic scope" value="Eukaryota"/>
</dbReference>
<feature type="repeat" description="ANK" evidence="13">
    <location>
        <begin position="142"/>
        <end position="184"/>
    </location>
</feature>
<feature type="transmembrane region" description="Helical" evidence="14">
    <location>
        <begin position="260"/>
        <end position="281"/>
    </location>
</feature>
<evidence type="ECO:0000313" key="16">
    <source>
        <dbReference type="EMBL" id="EEH60605.1"/>
    </source>
</evidence>
<evidence type="ECO:0000256" key="10">
    <source>
        <dbReference type="ARBA" id="ARBA00023136"/>
    </source>
</evidence>
<feature type="domain" description="Palmitoyltransferase DHHC" evidence="15">
    <location>
        <begin position="369"/>
        <end position="486"/>
    </location>
</feature>
<name>C1MGN9_MICPC</name>
<dbReference type="EMBL" id="GG663735">
    <property type="protein sequence ID" value="EEH60605.1"/>
    <property type="molecule type" value="Genomic_DNA"/>
</dbReference>
<keyword evidence="6" id="KW-0677">Repeat</keyword>